<dbReference type="InterPro" id="IPR007650">
    <property type="entry name" value="Zf-FLZ_dom"/>
</dbReference>
<evidence type="ECO:0000256" key="1">
    <source>
        <dbReference type="ARBA" id="ARBA00009374"/>
    </source>
</evidence>
<evidence type="ECO:0000256" key="3">
    <source>
        <dbReference type="ARBA" id="ARBA00022771"/>
    </source>
</evidence>
<dbReference type="PROSITE" id="PS51795">
    <property type="entry name" value="ZF_FLZ"/>
    <property type="match status" value="1"/>
</dbReference>
<dbReference type="InterPro" id="IPR044593">
    <property type="entry name" value="FLZ8/MARD1"/>
</dbReference>
<feature type="region of interest" description="Disordered" evidence="5">
    <location>
        <begin position="1"/>
        <end position="32"/>
    </location>
</feature>
<comment type="similarity">
    <text evidence="1">Belongs to the FLZ family.</text>
</comment>
<evidence type="ECO:0000313" key="7">
    <source>
        <dbReference type="EMBL" id="KAE9453105.1"/>
    </source>
</evidence>
<dbReference type="Proteomes" id="UP000428333">
    <property type="component" value="Linkage Group LG09"/>
</dbReference>
<sequence length="317" mass="34577">MLRKRSRATTKQALMADYSSIPSPTETNRKPTSSIFLSPRLFAGFASKGSSTSPDTESVLSPTSILDTKLFSALRNPFWSDSPKSEAKTHFDKLDSRGVGLGIVDELITDELSDPKLSKSQSRMVLFGSQLKIQIPPLPLPSSVLSPADSSPGSPGDFGIKTRSTSQKSPFGSANSGLGNPNSPRVFAGCLSASEMELSEDYTCVITHGPNPKTTHIFDNCIVESCCGVVGMSSRRKEYGFHGNRSMSYPSESFLSFCYSCKKNLGHGKDIYMYRGEKAFCSSECRHKEMMLEEGTGMEKMEPESSDDDDDIFVAFP</sequence>
<feature type="region of interest" description="Disordered" evidence="5">
    <location>
        <begin position="142"/>
        <end position="180"/>
    </location>
</feature>
<proteinExistence type="inferred from homology"/>
<keyword evidence="3" id="KW-0862">Zinc</keyword>
<reference evidence="7 8" key="1">
    <citation type="journal article" date="2019" name="Genome Biol. Evol.">
        <title>The Rhododendron genome and chromosomal organization provide insight into shared whole-genome duplications across the heath family (Ericaceae).</title>
        <authorList>
            <person name="Soza V.L."/>
            <person name="Lindsley D."/>
            <person name="Waalkes A."/>
            <person name="Ramage E."/>
            <person name="Patwardhan R.P."/>
            <person name="Burton J.N."/>
            <person name="Adey A."/>
            <person name="Kumar A."/>
            <person name="Qiu R."/>
            <person name="Shendure J."/>
            <person name="Hall B."/>
        </authorList>
    </citation>
    <scope>NUCLEOTIDE SEQUENCE [LARGE SCALE GENOMIC DNA]</scope>
    <source>
        <strain evidence="7">RSF 1966-606</strain>
    </source>
</reference>
<evidence type="ECO:0000256" key="5">
    <source>
        <dbReference type="SAM" id="MobiDB-lite"/>
    </source>
</evidence>
<feature type="domain" description="FLZ-type" evidence="6">
    <location>
        <begin position="253"/>
        <end position="297"/>
    </location>
</feature>
<dbReference type="OrthoDB" id="1902692at2759"/>
<feature type="compositionally biased region" description="Low complexity" evidence="5">
    <location>
        <begin position="142"/>
        <end position="157"/>
    </location>
</feature>
<organism evidence="7 8">
    <name type="scientific">Rhododendron williamsianum</name>
    <dbReference type="NCBI Taxonomy" id="262921"/>
    <lineage>
        <taxon>Eukaryota</taxon>
        <taxon>Viridiplantae</taxon>
        <taxon>Streptophyta</taxon>
        <taxon>Embryophyta</taxon>
        <taxon>Tracheophyta</taxon>
        <taxon>Spermatophyta</taxon>
        <taxon>Magnoliopsida</taxon>
        <taxon>eudicotyledons</taxon>
        <taxon>Gunneridae</taxon>
        <taxon>Pentapetalae</taxon>
        <taxon>asterids</taxon>
        <taxon>Ericales</taxon>
        <taxon>Ericaceae</taxon>
        <taxon>Ericoideae</taxon>
        <taxon>Rhodoreae</taxon>
        <taxon>Rhododendron</taxon>
    </lineage>
</organism>
<evidence type="ECO:0000313" key="8">
    <source>
        <dbReference type="Proteomes" id="UP000428333"/>
    </source>
</evidence>
<gene>
    <name evidence="7" type="ORF">C3L33_14980</name>
</gene>
<evidence type="ECO:0000259" key="6">
    <source>
        <dbReference type="PROSITE" id="PS51795"/>
    </source>
</evidence>
<feature type="compositionally biased region" description="Polar residues" evidence="5">
    <location>
        <begin position="20"/>
        <end position="32"/>
    </location>
</feature>
<dbReference type="GO" id="GO:0008270">
    <property type="term" value="F:zinc ion binding"/>
    <property type="evidence" value="ECO:0007669"/>
    <property type="project" value="UniProtKB-KW"/>
</dbReference>
<feature type="compositionally biased region" description="Polar residues" evidence="5">
    <location>
        <begin position="162"/>
        <end position="180"/>
    </location>
</feature>
<dbReference type="PANTHER" id="PTHR46443:SF21">
    <property type="entry name" value="FCS-LIKE ZINC FINGER 8"/>
    <property type="match status" value="1"/>
</dbReference>
<dbReference type="Pfam" id="PF04570">
    <property type="entry name" value="zf-FLZ"/>
    <property type="match status" value="1"/>
</dbReference>
<accession>A0A6A4L677</accession>
<comment type="caution">
    <text evidence="7">The sequence shown here is derived from an EMBL/GenBank/DDBJ whole genome shotgun (WGS) entry which is preliminary data.</text>
</comment>
<feature type="non-terminal residue" evidence="7">
    <location>
        <position position="1"/>
    </location>
</feature>
<name>A0A6A4L677_9ERIC</name>
<dbReference type="AlphaFoldDB" id="A0A6A4L677"/>
<protein>
    <recommendedName>
        <fullName evidence="6">FLZ-type domain-containing protein</fullName>
    </recommendedName>
</protein>
<dbReference type="PANTHER" id="PTHR46443">
    <property type="entry name" value="FCS-LIKE ZINC FINGER 8"/>
    <property type="match status" value="1"/>
</dbReference>
<evidence type="ECO:0000256" key="4">
    <source>
        <dbReference type="PROSITE-ProRule" id="PRU01131"/>
    </source>
</evidence>
<keyword evidence="8" id="KW-1185">Reference proteome</keyword>
<evidence type="ECO:0000256" key="2">
    <source>
        <dbReference type="ARBA" id="ARBA00022723"/>
    </source>
</evidence>
<keyword evidence="2" id="KW-0479">Metal-binding</keyword>
<feature type="zinc finger region" description="FLZ-type" evidence="4">
    <location>
        <begin position="253"/>
        <end position="297"/>
    </location>
</feature>
<dbReference type="EMBL" id="QEFC01002311">
    <property type="protein sequence ID" value="KAE9453105.1"/>
    <property type="molecule type" value="Genomic_DNA"/>
</dbReference>
<keyword evidence="3" id="KW-0863">Zinc-finger</keyword>